<gene>
    <name evidence="1" type="ORF">SAMN04487865_1001147</name>
</gene>
<dbReference type="Proteomes" id="UP000243374">
    <property type="component" value="Unassembled WGS sequence"/>
</dbReference>
<reference evidence="1 2" key="1">
    <citation type="submission" date="2016-10" db="EMBL/GenBank/DDBJ databases">
        <authorList>
            <person name="Varghese N."/>
            <person name="Submissions S."/>
        </authorList>
    </citation>
    <scope>NUCLEOTIDE SEQUENCE [LARGE SCALE GENOMIC DNA]</scope>
    <source>
        <strain evidence="1 2">22B</strain>
    </source>
</reference>
<keyword evidence="2" id="KW-1185">Reference proteome</keyword>
<protein>
    <submittedName>
        <fullName evidence="1">Uncharacterized protein</fullName>
    </submittedName>
</protein>
<dbReference type="EMBL" id="FOSF01000001">
    <property type="protein sequence ID" value="SFJ74908.1"/>
    <property type="molecule type" value="Genomic_DNA"/>
</dbReference>
<sequence>MSEHVATEALAISQIVGELDRMQLSIDEIRRKLNVIDGKDPAIKFDDGDTKIEDIKAVATEVLKADGGREYFLQLLRDHGAKKLSELKQCDYGVVLRGLKSWQNDIPF</sequence>
<name>A0A662Z7B3_9GAMM</name>
<dbReference type="AlphaFoldDB" id="A0A662Z7B3"/>
<accession>A0A662Z7B3</accession>
<proteinExistence type="predicted"/>
<organism evidence="1 2">
    <name type="scientific">Succinivibrio dextrinosolvens</name>
    <dbReference type="NCBI Taxonomy" id="83771"/>
    <lineage>
        <taxon>Bacteria</taxon>
        <taxon>Pseudomonadati</taxon>
        <taxon>Pseudomonadota</taxon>
        <taxon>Gammaproteobacteria</taxon>
        <taxon>Aeromonadales</taxon>
        <taxon>Succinivibrionaceae</taxon>
        <taxon>Succinivibrio</taxon>
    </lineage>
</organism>
<evidence type="ECO:0000313" key="1">
    <source>
        <dbReference type="EMBL" id="SFJ74908.1"/>
    </source>
</evidence>
<evidence type="ECO:0000313" key="2">
    <source>
        <dbReference type="Proteomes" id="UP000243374"/>
    </source>
</evidence>
<dbReference type="RefSeq" id="WP_074838033.1">
    <property type="nucleotide sequence ID" value="NZ_CP047056.1"/>
</dbReference>